<dbReference type="GO" id="GO:0003677">
    <property type="term" value="F:DNA binding"/>
    <property type="evidence" value="ECO:0007669"/>
    <property type="project" value="UniProtKB-KW"/>
</dbReference>
<keyword evidence="2" id="KW-1133">Transmembrane helix</keyword>
<evidence type="ECO:0000313" key="5">
    <source>
        <dbReference type="Proteomes" id="UP000298642"/>
    </source>
</evidence>
<feature type="transmembrane region" description="Helical" evidence="2">
    <location>
        <begin position="313"/>
        <end position="331"/>
    </location>
</feature>
<dbReference type="Proteomes" id="UP000298642">
    <property type="component" value="Chromosome"/>
</dbReference>
<dbReference type="PROSITE" id="PS50943">
    <property type="entry name" value="HTH_CROC1"/>
    <property type="match status" value="1"/>
</dbReference>
<feature type="transmembrane region" description="Helical" evidence="2">
    <location>
        <begin position="92"/>
        <end position="114"/>
    </location>
</feature>
<dbReference type="SUPFAM" id="SSF47413">
    <property type="entry name" value="lambda repressor-like DNA-binding domains"/>
    <property type="match status" value="1"/>
</dbReference>
<dbReference type="InterPro" id="IPR010982">
    <property type="entry name" value="Lambda_DNA-bd_dom_sf"/>
</dbReference>
<dbReference type="SMART" id="SM00530">
    <property type="entry name" value="HTH_XRE"/>
    <property type="match status" value="1"/>
</dbReference>
<dbReference type="RefSeq" id="WP_119310493.1">
    <property type="nucleotide sequence ID" value="NZ_CP034413.3"/>
</dbReference>
<evidence type="ECO:0000313" key="4">
    <source>
        <dbReference type="EMBL" id="QCI59872.1"/>
    </source>
</evidence>
<organism evidence="4 5">
    <name type="scientific">Dysosmobacter welbionis</name>
    <dbReference type="NCBI Taxonomy" id="2093857"/>
    <lineage>
        <taxon>Bacteria</taxon>
        <taxon>Bacillati</taxon>
        <taxon>Bacillota</taxon>
        <taxon>Clostridia</taxon>
        <taxon>Eubacteriales</taxon>
        <taxon>Oscillospiraceae</taxon>
        <taxon>Dysosmobacter</taxon>
    </lineage>
</organism>
<gene>
    <name evidence="4" type="ORF">EIO64_12125</name>
</gene>
<reference evidence="5" key="1">
    <citation type="submission" date="2018-12" db="EMBL/GenBank/DDBJ databases">
        <title>Dusodibacter welbiota gen. nov., sp. nov., isolated from human faeces and emended description of the Oscillibacter genus.</title>
        <authorList>
            <person name="Le Roy T."/>
            <person name="Van der Smissen P."/>
            <person name="Delzenne N."/>
            <person name="Muccioli G."/>
            <person name="Collet J.F."/>
            <person name="Cani P.D."/>
        </authorList>
    </citation>
    <scope>NUCLEOTIDE SEQUENCE [LARGE SCALE GENOMIC DNA]</scope>
    <source>
        <strain evidence="5">J115</strain>
    </source>
</reference>
<dbReference type="Gene3D" id="1.10.260.40">
    <property type="entry name" value="lambda repressor-like DNA-binding domains"/>
    <property type="match status" value="1"/>
</dbReference>
<evidence type="ECO:0000256" key="2">
    <source>
        <dbReference type="SAM" id="Phobius"/>
    </source>
</evidence>
<protein>
    <submittedName>
        <fullName evidence="4">Helix-turn-helix domain-containing protein</fullName>
    </submittedName>
</protein>
<dbReference type="KEGG" id="obj:EIO64_12125"/>
<dbReference type="EMBL" id="CP034413">
    <property type="protein sequence ID" value="QCI59872.1"/>
    <property type="molecule type" value="Genomic_DNA"/>
</dbReference>
<keyword evidence="2" id="KW-0812">Transmembrane</keyword>
<evidence type="ECO:0000259" key="3">
    <source>
        <dbReference type="PROSITE" id="PS50943"/>
    </source>
</evidence>
<proteinExistence type="predicted"/>
<keyword evidence="1" id="KW-0238">DNA-binding</keyword>
<sequence>MDAGKTGAYLAALRKARGMTQQEAADQLGVSNKTVSKWENGAGLPDITVLPALAELYGVTADDILAGETLRGRPAEAQGPARRRLLLLRLRTRFDLCFIGSLALGVLAAFRVAYVSLAAWPLSVGLLWIGYVLAVHPARYGDISLDAKIWENLYRKLLAASAVQWWALLRLVRLGRLEVDFAEMRYYDTMQAWKPLLFAVGLALLCAVLERALRRRAGADASLLWIPERLRPMLHRSGGFLRRTRRLWLVWLAWAVLLAGLWFLADGQLDRVLAPWIARYGEELVQSGFPESWTILRGRLEADVALWLRLRQGVLIAGAVSGAGVLVWTLLHWKKRRPPLAEEGET</sequence>
<dbReference type="CDD" id="cd00093">
    <property type="entry name" value="HTH_XRE"/>
    <property type="match status" value="1"/>
</dbReference>
<dbReference type="InterPro" id="IPR001387">
    <property type="entry name" value="Cro/C1-type_HTH"/>
</dbReference>
<feature type="transmembrane region" description="Helical" evidence="2">
    <location>
        <begin position="247"/>
        <end position="265"/>
    </location>
</feature>
<dbReference type="PANTHER" id="PTHR46558">
    <property type="entry name" value="TRACRIPTIONAL REGULATORY PROTEIN-RELATED-RELATED"/>
    <property type="match status" value="1"/>
</dbReference>
<accession>A0A4D7B0U5</accession>
<dbReference type="PANTHER" id="PTHR46558:SF11">
    <property type="entry name" value="HTH-TYPE TRANSCRIPTIONAL REGULATOR XRE"/>
    <property type="match status" value="1"/>
</dbReference>
<feature type="domain" description="HTH cro/C1-type" evidence="3">
    <location>
        <begin position="10"/>
        <end position="64"/>
    </location>
</feature>
<feature type="transmembrane region" description="Helical" evidence="2">
    <location>
        <begin position="192"/>
        <end position="209"/>
    </location>
</feature>
<name>A0A4D7B0U5_9FIRM</name>
<keyword evidence="5" id="KW-1185">Reference proteome</keyword>
<dbReference type="AlphaFoldDB" id="A0A4D7B0U5"/>
<evidence type="ECO:0000256" key="1">
    <source>
        <dbReference type="ARBA" id="ARBA00023125"/>
    </source>
</evidence>
<keyword evidence="2" id="KW-0472">Membrane</keyword>
<dbReference type="Pfam" id="PF01381">
    <property type="entry name" value="HTH_3"/>
    <property type="match status" value="1"/>
</dbReference>